<evidence type="ECO:0000259" key="4">
    <source>
        <dbReference type="PROSITE" id="PS50206"/>
    </source>
</evidence>
<accession>A0A9X2JIW7</accession>
<evidence type="ECO:0000313" key="6">
    <source>
        <dbReference type="Proteomes" id="UP001155241"/>
    </source>
</evidence>
<dbReference type="PANTHER" id="PTHR11364:SF27">
    <property type="entry name" value="SULFURTRANSFERASE"/>
    <property type="match status" value="1"/>
</dbReference>
<dbReference type="InterPro" id="IPR036873">
    <property type="entry name" value="Rhodanese-like_dom_sf"/>
</dbReference>
<dbReference type="RefSeq" id="WP_252855091.1">
    <property type="nucleotide sequence ID" value="NZ_JAMXLR010000082.1"/>
</dbReference>
<organism evidence="5 6">
    <name type="scientific">Aeoliella straminimaris</name>
    <dbReference type="NCBI Taxonomy" id="2954799"/>
    <lineage>
        <taxon>Bacteria</taxon>
        <taxon>Pseudomonadati</taxon>
        <taxon>Planctomycetota</taxon>
        <taxon>Planctomycetia</taxon>
        <taxon>Pirellulales</taxon>
        <taxon>Lacipirellulaceae</taxon>
        <taxon>Aeoliella</taxon>
    </lineage>
</organism>
<dbReference type="InterPro" id="IPR045078">
    <property type="entry name" value="TST/MPST-like"/>
</dbReference>
<protein>
    <recommendedName>
        <fullName evidence="3">Sulfurtransferase</fullName>
    </recommendedName>
</protein>
<dbReference type="CDD" id="cd01448">
    <property type="entry name" value="TST_Repeat_1"/>
    <property type="match status" value="1"/>
</dbReference>
<gene>
    <name evidence="5" type="ORF">NG895_24015</name>
</gene>
<evidence type="ECO:0000256" key="3">
    <source>
        <dbReference type="RuleBase" id="RU000507"/>
    </source>
</evidence>
<comment type="caution">
    <text evidence="5">The sequence shown here is derived from an EMBL/GenBank/DDBJ whole genome shotgun (WGS) entry which is preliminary data.</text>
</comment>
<dbReference type="SMART" id="SM00450">
    <property type="entry name" value="RHOD"/>
    <property type="match status" value="2"/>
</dbReference>
<name>A0A9X2JIW7_9BACT</name>
<dbReference type="PROSITE" id="PS00683">
    <property type="entry name" value="RHODANESE_2"/>
    <property type="match status" value="1"/>
</dbReference>
<dbReference type="Pfam" id="PF00581">
    <property type="entry name" value="Rhodanese"/>
    <property type="match status" value="2"/>
</dbReference>
<dbReference type="PROSITE" id="PS50206">
    <property type="entry name" value="RHODANESE_3"/>
    <property type="match status" value="2"/>
</dbReference>
<dbReference type="FunFam" id="3.40.250.10:FF:000035">
    <property type="entry name" value="Thiosulfate sulfurtransferase"/>
    <property type="match status" value="1"/>
</dbReference>
<sequence>MPYQTLISVEQLQQLLQQGQPVVLVDCRFELADPAAGEAQYAAGHLPSAVYAHLDRDLSSPITETSGRHPLPDADALAAKFASWGIDGSRQVVAYDSSGGAFASRLWWLARWLGLRNVAVLDGGFAAWQAAGGELSQDTPTPTPTEFTATPDHSLWVTSEQLATAVAEDSVVLVDARAPERYRGEVEPIDPVAGHVPGALNLPHVQNLDDAGNYLPAQNLRTRFAPLFDHGHQVVHMCGSGVTACVNLLASEHAGVSGAKLYAGSWSEWIRDTARPVESVGENH</sequence>
<dbReference type="InterPro" id="IPR001307">
    <property type="entry name" value="Thiosulphate_STrfase_CS"/>
</dbReference>
<dbReference type="InterPro" id="IPR001763">
    <property type="entry name" value="Rhodanese-like_dom"/>
</dbReference>
<dbReference type="Proteomes" id="UP001155241">
    <property type="component" value="Unassembled WGS sequence"/>
</dbReference>
<dbReference type="AlphaFoldDB" id="A0A9X2JIW7"/>
<evidence type="ECO:0000256" key="1">
    <source>
        <dbReference type="ARBA" id="ARBA00022679"/>
    </source>
</evidence>
<dbReference type="Gene3D" id="3.40.250.10">
    <property type="entry name" value="Rhodanese-like domain"/>
    <property type="match status" value="2"/>
</dbReference>
<reference evidence="5" key="1">
    <citation type="submission" date="2022-06" db="EMBL/GenBank/DDBJ databases">
        <title>Aeoliella straminimaris, a novel planctomycete from sediments.</title>
        <authorList>
            <person name="Vitorino I.R."/>
            <person name="Lage O.M."/>
        </authorList>
    </citation>
    <scope>NUCLEOTIDE SEQUENCE</scope>
    <source>
        <strain evidence="5">ICT_H6.2</strain>
    </source>
</reference>
<evidence type="ECO:0000256" key="2">
    <source>
        <dbReference type="ARBA" id="ARBA00022737"/>
    </source>
</evidence>
<feature type="domain" description="Rhodanese" evidence="4">
    <location>
        <begin position="167"/>
        <end position="278"/>
    </location>
</feature>
<dbReference type="GO" id="GO:0004792">
    <property type="term" value="F:thiosulfate-cyanide sulfurtransferase activity"/>
    <property type="evidence" value="ECO:0007669"/>
    <property type="project" value="InterPro"/>
</dbReference>
<proteinExistence type="predicted"/>
<keyword evidence="1 3" id="KW-0808">Transferase</keyword>
<dbReference type="SUPFAM" id="SSF52821">
    <property type="entry name" value="Rhodanese/Cell cycle control phosphatase"/>
    <property type="match status" value="2"/>
</dbReference>
<dbReference type="CDD" id="cd01449">
    <property type="entry name" value="TST_Repeat_2"/>
    <property type="match status" value="1"/>
</dbReference>
<feature type="domain" description="Rhodanese" evidence="4">
    <location>
        <begin position="18"/>
        <end position="137"/>
    </location>
</feature>
<dbReference type="EMBL" id="JAMXLR010000082">
    <property type="protein sequence ID" value="MCO6046977.1"/>
    <property type="molecule type" value="Genomic_DNA"/>
</dbReference>
<evidence type="ECO:0000313" key="5">
    <source>
        <dbReference type="EMBL" id="MCO6046977.1"/>
    </source>
</evidence>
<keyword evidence="6" id="KW-1185">Reference proteome</keyword>
<keyword evidence="2" id="KW-0677">Repeat</keyword>
<dbReference type="PANTHER" id="PTHR11364">
    <property type="entry name" value="THIOSULFATE SULFERTANSFERASE"/>
    <property type="match status" value="1"/>
</dbReference>